<gene>
    <name evidence="1" type="ORF">XELAEV_18013982mg</name>
</gene>
<accession>A0A974DSQ1</accession>
<dbReference type="Proteomes" id="UP000694892">
    <property type="component" value="Chromosome 2L"/>
</dbReference>
<evidence type="ECO:0000313" key="1">
    <source>
        <dbReference type="EMBL" id="OCT96306.1"/>
    </source>
</evidence>
<organism evidence="1 2">
    <name type="scientific">Xenopus laevis</name>
    <name type="common">African clawed frog</name>
    <dbReference type="NCBI Taxonomy" id="8355"/>
    <lineage>
        <taxon>Eukaryota</taxon>
        <taxon>Metazoa</taxon>
        <taxon>Chordata</taxon>
        <taxon>Craniata</taxon>
        <taxon>Vertebrata</taxon>
        <taxon>Euteleostomi</taxon>
        <taxon>Amphibia</taxon>
        <taxon>Batrachia</taxon>
        <taxon>Anura</taxon>
        <taxon>Pipoidea</taxon>
        <taxon>Pipidae</taxon>
        <taxon>Xenopodinae</taxon>
        <taxon>Xenopus</taxon>
        <taxon>Xenopus</taxon>
    </lineage>
</organism>
<protein>
    <submittedName>
        <fullName evidence="1">Uncharacterized protein</fullName>
    </submittedName>
</protein>
<dbReference type="AlphaFoldDB" id="A0A974DSQ1"/>
<dbReference type="EMBL" id="CM004468">
    <property type="protein sequence ID" value="OCT96306.1"/>
    <property type="molecule type" value="Genomic_DNA"/>
</dbReference>
<name>A0A974DSQ1_XENLA</name>
<evidence type="ECO:0000313" key="2">
    <source>
        <dbReference type="Proteomes" id="UP000694892"/>
    </source>
</evidence>
<proteinExistence type="predicted"/>
<sequence length="179" mass="19409">MGHLPPLFLLVTPLRDRDCTRLSKAVMDIKGQGNFHLTSLANVFGPPSKFNHPGKVPCVSFYSNPALPSFSPSFPSAKRDSLLHLCLGKERKMAALLPGQLHFVTDDTSHSFECGNVMVAASASEGIQGHVSSSYKLIQGLVPLHVGVRRQSGEASEGVGFSIHRTFWMELCVSVPPQL</sequence>
<reference evidence="2" key="1">
    <citation type="journal article" date="2016" name="Nature">
        <title>Genome evolution in the allotetraploid frog Xenopus laevis.</title>
        <authorList>
            <person name="Session A.M."/>
            <person name="Uno Y."/>
            <person name="Kwon T."/>
            <person name="Chapman J.A."/>
            <person name="Toyoda A."/>
            <person name="Takahashi S."/>
            <person name="Fukui A."/>
            <person name="Hikosaka A."/>
            <person name="Suzuki A."/>
            <person name="Kondo M."/>
            <person name="van Heeringen S.J."/>
            <person name="Quigley I."/>
            <person name="Heinz S."/>
            <person name="Ogino H."/>
            <person name="Ochi H."/>
            <person name="Hellsten U."/>
            <person name="Lyons J.B."/>
            <person name="Simakov O."/>
            <person name="Putnam N."/>
            <person name="Stites J."/>
            <person name="Kuroki Y."/>
            <person name="Tanaka T."/>
            <person name="Michiue T."/>
            <person name="Watanabe M."/>
            <person name="Bogdanovic O."/>
            <person name="Lister R."/>
            <person name="Georgiou G."/>
            <person name="Paranjpe S.S."/>
            <person name="van Kruijsbergen I."/>
            <person name="Shu S."/>
            <person name="Carlson J."/>
            <person name="Kinoshita T."/>
            <person name="Ohta Y."/>
            <person name="Mawaribuchi S."/>
            <person name="Jenkins J."/>
            <person name="Grimwood J."/>
            <person name="Schmutz J."/>
            <person name="Mitros T."/>
            <person name="Mozaffari S.V."/>
            <person name="Suzuki Y."/>
            <person name="Haramoto Y."/>
            <person name="Yamamoto T.S."/>
            <person name="Takagi C."/>
            <person name="Heald R."/>
            <person name="Miller K."/>
            <person name="Haudenschild C."/>
            <person name="Kitzman J."/>
            <person name="Nakayama T."/>
            <person name="Izutsu Y."/>
            <person name="Robert J."/>
            <person name="Fortriede J."/>
            <person name="Burns K."/>
            <person name="Lotay V."/>
            <person name="Karimi K."/>
            <person name="Yasuoka Y."/>
            <person name="Dichmann D.S."/>
            <person name="Flajnik M.F."/>
            <person name="Houston D.W."/>
            <person name="Shendure J."/>
            <person name="DuPasquier L."/>
            <person name="Vize P.D."/>
            <person name="Zorn A.M."/>
            <person name="Ito M."/>
            <person name="Marcotte E.M."/>
            <person name="Wallingford J.B."/>
            <person name="Ito Y."/>
            <person name="Asashima M."/>
            <person name="Ueno N."/>
            <person name="Matsuda Y."/>
            <person name="Veenstra G.J."/>
            <person name="Fujiyama A."/>
            <person name="Harland R.M."/>
            <person name="Taira M."/>
            <person name="Rokhsar D.S."/>
        </authorList>
    </citation>
    <scope>NUCLEOTIDE SEQUENCE [LARGE SCALE GENOMIC DNA]</scope>
    <source>
        <strain evidence="2">J</strain>
    </source>
</reference>